<dbReference type="InterPro" id="IPR044946">
    <property type="entry name" value="Restrct_endonuc_typeI_TRD_sf"/>
</dbReference>
<comment type="caution">
    <text evidence="3">The sequence shown here is derived from an EMBL/GenBank/DDBJ whole genome shotgun (WGS) entry which is preliminary data.</text>
</comment>
<keyword evidence="2" id="KW-0238">DNA-binding</keyword>
<name>A0AA44VYD3_9VIBR</name>
<dbReference type="SUPFAM" id="SSF116734">
    <property type="entry name" value="DNA methylase specificity domain"/>
    <property type="match status" value="2"/>
</dbReference>
<dbReference type="EMBL" id="MCSB01000001">
    <property type="protein sequence ID" value="PME33382.1"/>
    <property type="molecule type" value="Genomic_DNA"/>
</dbReference>
<keyword evidence="4" id="KW-1185">Reference proteome</keyword>
<evidence type="ECO:0000256" key="2">
    <source>
        <dbReference type="ARBA" id="ARBA00023125"/>
    </source>
</evidence>
<evidence type="ECO:0000313" key="4">
    <source>
        <dbReference type="Proteomes" id="UP000239763"/>
    </source>
</evidence>
<accession>A0AA44VYD3</accession>
<dbReference type="GO" id="GO:0003677">
    <property type="term" value="F:DNA binding"/>
    <property type="evidence" value="ECO:0007669"/>
    <property type="project" value="UniProtKB-KW"/>
</dbReference>
<dbReference type="AlphaFoldDB" id="A0AA44VYD3"/>
<dbReference type="PANTHER" id="PTHR30408:SF12">
    <property type="entry name" value="TYPE I RESTRICTION ENZYME MJAVIII SPECIFICITY SUBUNIT"/>
    <property type="match status" value="1"/>
</dbReference>
<dbReference type="PANTHER" id="PTHR30408">
    <property type="entry name" value="TYPE-1 RESTRICTION ENZYME ECOKI SPECIFICITY PROTEIN"/>
    <property type="match status" value="1"/>
</dbReference>
<dbReference type="Proteomes" id="UP000239763">
    <property type="component" value="Unassembled WGS sequence"/>
</dbReference>
<dbReference type="Gene3D" id="3.90.220.20">
    <property type="entry name" value="DNA methylase specificity domains"/>
    <property type="match status" value="2"/>
</dbReference>
<keyword evidence="1" id="KW-0680">Restriction system</keyword>
<dbReference type="InterPro" id="IPR052021">
    <property type="entry name" value="Type-I_RS_S_subunit"/>
</dbReference>
<dbReference type="RefSeq" id="WP_102294714.1">
    <property type="nucleotide sequence ID" value="NZ_JAAHTI010000003.1"/>
</dbReference>
<sequence length="378" mass="42709">MSTESKVAVYESESLLFGELCSERKESTKKPLEDGLTNYVGLEHLVTDKVELSNWGSIKDDTPSFTKVFRAGDVLLCKRRPYLRKASLVHFDGICSGDIIVLKANTSLVRSELLPHLLHTAEFWNFAVKTSSGSLSPRTKFSSLKDFSLEVPKFKCQPQILSLIHNSMKVDTLTRQAIDNVSAIIKSYKNRYMSLGRTRGRGSKTLKSYLTESRVEGSNGKLAKKLTVKLYGRGIEAKKASVGSENTKYFVRSSGQFIYSKLDFLNGAFAVIPEDLDGYETTADLPAFDVSKKINPKWLFYYVSRPEFYERFIQNAKGGRKAKRISPKDFLAYEIPVLSLQDQNTHVEVLEELEVQKSLLLEKLACMRKVRQKVILGK</sequence>
<protein>
    <recommendedName>
        <fullName evidence="5">Restriction endonuclease subunit S</fullName>
    </recommendedName>
</protein>
<evidence type="ECO:0000256" key="1">
    <source>
        <dbReference type="ARBA" id="ARBA00022747"/>
    </source>
</evidence>
<gene>
    <name evidence="3" type="ORF">BCV38_01100</name>
</gene>
<evidence type="ECO:0000313" key="3">
    <source>
        <dbReference type="EMBL" id="PME33382.1"/>
    </source>
</evidence>
<dbReference type="GO" id="GO:0009307">
    <property type="term" value="P:DNA restriction-modification system"/>
    <property type="evidence" value="ECO:0007669"/>
    <property type="project" value="UniProtKB-KW"/>
</dbReference>
<proteinExistence type="predicted"/>
<reference evidence="3 4" key="1">
    <citation type="journal article" date="2018" name="Nature">
        <title>A major lineage of non-tailed dsDNA viruses as unrecognized killers of marine bacteria.</title>
        <authorList>
            <person name="Kauffman K.M."/>
            <person name="Hussain F.A."/>
            <person name="Yang J."/>
            <person name="Arevalo P."/>
            <person name="Brown J.M."/>
            <person name="Chang W.K."/>
            <person name="VanInsberghe D."/>
            <person name="Elsherbini J."/>
            <person name="Sharma R.S."/>
            <person name="Cutler M.B."/>
            <person name="Kelly L."/>
            <person name="Polz M.F."/>
        </authorList>
    </citation>
    <scope>NUCLEOTIDE SEQUENCE [LARGE SCALE GENOMIC DNA]</scope>
    <source>
        <strain evidence="3 4">10N.286.55.E1</strain>
    </source>
</reference>
<organism evidence="3 4">
    <name type="scientific">Vibrio lentus</name>
    <dbReference type="NCBI Taxonomy" id="136468"/>
    <lineage>
        <taxon>Bacteria</taxon>
        <taxon>Pseudomonadati</taxon>
        <taxon>Pseudomonadota</taxon>
        <taxon>Gammaproteobacteria</taxon>
        <taxon>Vibrionales</taxon>
        <taxon>Vibrionaceae</taxon>
        <taxon>Vibrio</taxon>
    </lineage>
</organism>
<evidence type="ECO:0008006" key="5">
    <source>
        <dbReference type="Google" id="ProtNLM"/>
    </source>
</evidence>